<dbReference type="Gene3D" id="3.30.565.10">
    <property type="entry name" value="Histidine kinase-like ATPase, C-terminal domain"/>
    <property type="match status" value="1"/>
</dbReference>
<comment type="cofactor">
    <cofactor evidence="2">
        <name>[4Fe-4S] cluster</name>
        <dbReference type="ChEBI" id="CHEBI:49883"/>
    </cofactor>
</comment>
<dbReference type="RefSeq" id="WP_343876024.1">
    <property type="nucleotide sequence ID" value="NZ_BAAAIX010000037.1"/>
</dbReference>
<gene>
    <name evidence="22" type="ORF">ACFSCS_15305</name>
</gene>
<keyword evidence="15" id="KW-0902">Two-component regulatory system</keyword>
<reference evidence="23" key="1">
    <citation type="journal article" date="2019" name="Int. J. Syst. Evol. Microbiol.">
        <title>The Global Catalogue of Microorganisms (GCM) 10K type strain sequencing project: providing services to taxonomists for standard genome sequencing and annotation.</title>
        <authorList>
            <consortium name="The Broad Institute Genomics Platform"/>
            <consortium name="The Broad Institute Genome Sequencing Center for Infectious Disease"/>
            <person name="Wu L."/>
            <person name="Ma J."/>
        </authorList>
    </citation>
    <scope>NUCLEOTIDE SEQUENCE [LARGE SCALE GENOMIC DNA]</scope>
    <source>
        <strain evidence="23">CAIM 431</strain>
    </source>
</reference>
<dbReference type="PROSITE" id="PS50109">
    <property type="entry name" value="HIS_KIN"/>
    <property type="match status" value="1"/>
</dbReference>
<evidence type="ECO:0000256" key="14">
    <source>
        <dbReference type="ARBA" id="ARBA00023004"/>
    </source>
</evidence>
<dbReference type="InterPro" id="IPR011712">
    <property type="entry name" value="Sig_transdc_His_kin_sub3_dim/P"/>
</dbReference>
<keyword evidence="20" id="KW-0472">Membrane</keyword>
<dbReference type="CDD" id="cd16917">
    <property type="entry name" value="HATPase_UhpB-NarQ-NarX-like"/>
    <property type="match status" value="1"/>
</dbReference>
<dbReference type="GO" id="GO:0016301">
    <property type="term" value="F:kinase activity"/>
    <property type="evidence" value="ECO:0007669"/>
    <property type="project" value="UniProtKB-KW"/>
</dbReference>
<feature type="region of interest" description="Disordered" evidence="19">
    <location>
        <begin position="1"/>
        <end position="29"/>
    </location>
</feature>
<dbReference type="InterPro" id="IPR004358">
    <property type="entry name" value="Sig_transdc_His_kin-like_C"/>
</dbReference>
<evidence type="ECO:0000256" key="20">
    <source>
        <dbReference type="SAM" id="Phobius"/>
    </source>
</evidence>
<dbReference type="Pfam" id="PF07730">
    <property type="entry name" value="HisKA_3"/>
    <property type="match status" value="1"/>
</dbReference>
<evidence type="ECO:0000313" key="22">
    <source>
        <dbReference type="EMBL" id="MFD1891538.1"/>
    </source>
</evidence>
<evidence type="ECO:0000256" key="1">
    <source>
        <dbReference type="ARBA" id="ARBA00000085"/>
    </source>
</evidence>
<keyword evidence="13" id="KW-0067">ATP-binding</keyword>
<dbReference type="InterPro" id="IPR003594">
    <property type="entry name" value="HATPase_dom"/>
</dbReference>
<evidence type="ECO:0000256" key="18">
    <source>
        <dbReference type="ARBA" id="ARBA00030800"/>
    </source>
</evidence>
<dbReference type="PRINTS" id="PR00344">
    <property type="entry name" value="BCTRLSENSOR"/>
</dbReference>
<evidence type="ECO:0000256" key="3">
    <source>
        <dbReference type="ARBA" id="ARBA00004496"/>
    </source>
</evidence>
<keyword evidence="9" id="KW-0808">Transferase</keyword>
<evidence type="ECO:0000256" key="4">
    <source>
        <dbReference type="ARBA" id="ARBA00012438"/>
    </source>
</evidence>
<dbReference type="Pfam" id="PF02518">
    <property type="entry name" value="HATPase_c"/>
    <property type="match status" value="1"/>
</dbReference>
<name>A0ABW4RYY4_9ACTN</name>
<proteinExistence type="predicted"/>
<comment type="caution">
    <text evidence="22">The sequence shown here is derived from an EMBL/GenBank/DDBJ whole genome shotgun (WGS) entry which is preliminary data.</text>
</comment>
<dbReference type="SUPFAM" id="SSF55874">
    <property type="entry name" value="ATPase domain of HSP90 chaperone/DNA topoisomerase II/histidine kinase"/>
    <property type="match status" value="1"/>
</dbReference>
<evidence type="ECO:0000256" key="17">
    <source>
        <dbReference type="ARBA" id="ARBA00024827"/>
    </source>
</evidence>
<keyword evidence="6" id="KW-0004">4Fe-4S</keyword>
<dbReference type="PANTHER" id="PTHR24421">
    <property type="entry name" value="NITRATE/NITRITE SENSOR PROTEIN NARX-RELATED"/>
    <property type="match status" value="1"/>
</dbReference>
<evidence type="ECO:0000256" key="2">
    <source>
        <dbReference type="ARBA" id="ARBA00001966"/>
    </source>
</evidence>
<dbReference type="InterPro" id="IPR036890">
    <property type="entry name" value="HATPase_C_sf"/>
</dbReference>
<keyword evidence="16" id="KW-0411">Iron-sulfur</keyword>
<keyword evidence="20" id="KW-0812">Transmembrane</keyword>
<dbReference type="Gene3D" id="1.20.5.1930">
    <property type="match status" value="1"/>
</dbReference>
<dbReference type="EMBL" id="JBHUFZ010000036">
    <property type="protein sequence ID" value="MFD1891538.1"/>
    <property type="molecule type" value="Genomic_DNA"/>
</dbReference>
<feature type="domain" description="Histidine kinase" evidence="21">
    <location>
        <begin position="126"/>
        <end position="329"/>
    </location>
</feature>
<keyword evidence="20" id="KW-1133">Transmembrane helix</keyword>
<feature type="compositionally biased region" description="Basic and acidic residues" evidence="19">
    <location>
        <begin position="272"/>
        <end position="284"/>
    </location>
</feature>
<keyword evidence="12 22" id="KW-0418">Kinase</keyword>
<evidence type="ECO:0000256" key="13">
    <source>
        <dbReference type="ARBA" id="ARBA00022840"/>
    </source>
</evidence>
<evidence type="ECO:0000256" key="9">
    <source>
        <dbReference type="ARBA" id="ARBA00022679"/>
    </source>
</evidence>
<protein>
    <recommendedName>
        <fullName evidence="5">Oxygen sensor histidine kinase NreB</fullName>
        <ecNumber evidence="4">2.7.13.3</ecNumber>
    </recommendedName>
    <alternativeName>
        <fullName evidence="18">Nitrogen regulation protein B</fullName>
    </alternativeName>
</protein>
<dbReference type="Proteomes" id="UP001597326">
    <property type="component" value="Unassembled WGS sequence"/>
</dbReference>
<evidence type="ECO:0000256" key="19">
    <source>
        <dbReference type="SAM" id="MobiDB-lite"/>
    </source>
</evidence>
<comment type="subcellular location">
    <subcellularLocation>
        <location evidence="3">Cytoplasm</location>
    </subcellularLocation>
</comment>
<evidence type="ECO:0000256" key="7">
    <source>
        <dbReference type="ARBA" id="ARBA00022490"/>
    </source>
</evidence>
<evidence type="ECO:0000256" key="11">
    <source>
        <dbReference type="ARBA" id="ARBA00022741"/>
    </source>
</evidence>
<evidence type="ECO:0000313" key="23">
    <source>
        <dbReference type="Proteomes" id="UP001597326"/>
    </source>
</evidence>
<feature type="transmembrane region" description="Helical" evidence="20">
    <location>
        <begin position="76"/>
        <end position="97"/>
    </location>
</feature>
<keyword evidence="7" id="KW-0963">Cytoplasm</keyword>
<dbReference type="InterPro" id="IPR005467">
    <property type="entry name" value="His_kinase_dom"/>
</dbReference>
<keyword evidence="8" id="KW-0597">Phosphoprotein</keyword>
<comment type="function">
    <text evidence="17">Member of the two-component regulatory system NreB/NreC involved in the control of dissimilatory nitrate/nitrite reduction in response to oxygen. NreB functions as a direct oxygen sensor histidine kinase which is autophosphorylated, in the absence of oxygen, probably at the conserved histidine residue, and transfers its phosphate group probably to a conserved aspartate residue of NreC. NreB/NreC activates the expression of the nitrate (narGHJI) and nitrite (nir) reductase operons, as well as the putative nitrate transporter gene narT.</text>
</comment>
<organism evidence="22 23">
    <name type="scientific">Luteococcus peritonei</name>
    <dbReference type="NCBI Taxonomy" id="88874"/>
    <lineage>
        <taxon>Bacteria</taxon>
        <taxon>Bacillati</taxon>
        <taxon>Actinomycetota</taxon>
        <taxon>Actinomycetes</taxon>
        <taxon>Propionibacteriales</taxon>
        <taxon>Propionibacteriaceae</taxon>
        <taxon>Luteococcus</taxon>
    </lineage>
</organism>
<evidence type="ECO:0000259" key="21">
    <source>
        <dbReference type="PROSITE" id="PS50109"/>
    </source>
</evidence>
<accession>A0ABW4RYY4</accession>
<evidence type="ECO:0000256" key="16">
    <source>
        <dbReference type="ARBA" id="ARBA00023014"/>
    </source>
</evidence>
<evidence type="ECO:0000256" key="5">
    <source>
        <dbReference type="ARBA" id="ARBA00017322"/>
    </source>
</evidence>
<comment type="catalytic activity">
    <reaction evidence="1">
        <text>ATP + protein L-histidine = ADP + protein N-phospho-L-histidine.</text>
        <dbReference type="EC" id="2.7.13.3"/>
    </reaction>
</comment>
<keyword evidence="10" id="KW-0479">Metal-binding</keyword>
<evidence type="ECO:0000256" key="12">
    <source>
        <dbReference type="ARBA" id="ARBA00022777"/>
    </source>
</evidence>
<dbReference type="InterPro" id="IPR050482">
    <property type="entry name" value="Sensor_HK_TwoCompSys"/>
</dbReference>
<feature type="region of interest" description="Disordered" evidence="19">
    <location>
        <begin position="328"/>
        <end position="349"/>
    </location>
</feature>
<keyword evidence="23" id="KW-1185">Reference proteome</keyword>
<keyword evidence="14" id="KW-0408">Iron</keyword>
<keyword evidence="11" id="KW-0547">Nucleotide-binding</keyword>
<sequence length="349" mass="38320">MPEGTGRPCPDLAQGAGGGARWHRPPALPPDRDWDVEGWLTRLRLTAIVAPLVFVTTLPLLEEFLLRPVFGHRAKVAAASLAALCVVAFGIAMFVLIERGYRRVLDLQSRAVQAERYSAVLAERDRIAREMHDSLAQVQSLLHLRLCTLSARPELAGSPPLRQEVDELAEICRESVRDTRESILGLREGSRPNQSLSEGLDRYLRGFSRTSGIEVSLEQPDEPVRLSAPQELQLSRVVQEALTNVRKHSGARRVTVALEPLACGTRISVTDDGHGFDPEQEHAEQQPGHLGGYGLHTMRERVEELGGVLAIHSRPGAGTRVVADLPATPVPVAPTSRSMRPLPRTRGHR</sequence>
<evidence type="ECO:0000256" key="6">
    <source>
        <dbReference type="ARBA" id="ARBA00022485"/>
    </source>
</evidence>
<feature type="region of interest" description="Disordered" evidence="19">
    <location>
        <begin position="272"/>
        <end position="293"/>
    </location>
</feature>
<evidence type="ECO:0000256" key="15">
    <source>
        <dbReference type="ARBA" id="ARBA00023012"/>
    </source>
</evidence>
<dbReference type="PANTHER" id="PTHR24421:SF10">
    <property type="entry name" value="NITRATE_NITRITE SENSOR PROTEIN NARQ"/>
    <property type="match status" value="1"/>
</dbReference>
<dbReference type="SMART" id="SM00387">
    <property type="entry name" value="HATPase_c"/>
    <property type="match status" value="1"/>
</dbReference>
<feature type="transmembrane region" description="Helical" evidence="20">
    <location>
        <begin position="43"/>
        <end position="61"/>
    </location>
</feature>
<evidence type="ECO:0000256" key="10">
    <source>
        <dbReference type="ARBA" id="ARBA00022723"/>
    </source>
</evidence>
<evidence type="ECO:0000256" key="8">
    <source>
        <dbReference type="ARBA" id="ARBA00022553"/>
    </source>
</evidence>
<dbReference type="EC" id="2.7.13.3" evidence="4"/>